<reference evidence="1" key="1">
    <citation type="submission" date="2022-03" db="EMBL/GenBank/DDBJ databases">
        <authorList>
            <person name="Alioto T."/>
            <person name="Alioto T."/>
            <person name="Gomez Garrido J."/>
        </authorList>
    </citation>
    <scope>NUCLEOTIDE SEQUENCE</scope>
</reference>
<name>A0AAD1VMV1_PELCU</name>
<dbReference type="AlphaFoldDB" id="A0AAD1VMV1"/>
<evidence type="ECO:0000313" key="2">
    <source>
        <dbReference type="Proteomes" id="UP001295444"/>
    </source>
</evidence>
<proteinExistence type="predicted"/>
<dbReference type="EMBL" id="OW240912">
    <property type="protein sequence ID" value="CAH2223689.1"/>
    <property type="molecule type" value="Genomic_DNA"/>
</dbReference>
<protein>
    <submittedName>
        <fullName evidence="1">Uncharacterized protein</fullName>
    </submittedName>
</protein>
<sequence length="91" mass="10438">MLHYDYAIHMARILDWSIQPPAKLWITIEHAASHTPLEALPWAYTGTVDFPTPRYHTIGATIAVWKKIVHLPDVSPGISQRYPILHSIRFP</sequence>
<organism evidence="1 2">
    <name type="scientific">Pelobates cultripes</name>
    <name type="common">Western spadefoot toad</name>
    <dbReference type="NCBI Taxonomy" id="61616"/>
    <lineage>
        <taxon>Eukaryota</taxon>
        <taxon>Metazoa</taxon>
        <taxon>Chordata</taxon>
        <taxon>Craniata</taxon>
        <taxon>Vertebrata</taxon>
        <taxon>Euteleostomi</taxon>
        <taxon>Amphibia</taxon>
        <taxon>Batrachia</taxon>
        <taxon>Anura</taxon>
        <taxon>Pelobatoidea</taxon>
        <taxon>Pelobatidae</taxon>
        <taxon>Pelobates</taxon>
    </lineage>
</organism>
<dbReference type="Proteomes" id="UP001295444">
    <property type="component" value="Chromosome 01"/>
</dbReference>
<feature type="non-terminal residue" evidence="1">
    <location>
        <position position="91"/>
    </location>
</feature>
<keyword evidence="2" id="KW-1185">Reference proteome</keyword>
<accession>A0AAD1VMV1</accession>
<evidence type="ECO:0000313" key="1">
    <source>
        <dbReference type="EMBL" id="CAH2223689.1"/>
    </source>
</evidence>
<gene>
    <name evidence="1" type="ORF">PECUL_23A061895</name>
</gene>